<keyword evidence="3" id="KW-1185">Reference proteome</keyword>
<dbReference type="EMBL" id="BNAG01000004">
    <property type="protein sequence ID" value="GHE72052.1"/>
    <property type="molecule type" value="Genomic_DNA"/>
</dbReference>
<reference evidence="3" key="1">
    <citation type="journal article" date="2019" name="Int. J. Syst. Evol. Microbiol.">
        <title>The Global Catalogue of Microorganisms (GCM) 10K type strain sequencing project: providing services to taxonomists for standard genome sequencing and annotation.</title>
        <authorList>
            <consortium name="The Broad Institute Genomics Platform"/>
            <consortium name="The Broad Institute Genome Sequencing Center for Infectious Disease"/>
            <person name="Wu L."/>
            <person name="Ma J."/>
        </authorList>
    </citation>
    <scope>NUCLEOTIDE SEQUENCE [LARGE SCALE GENOMIC DNA]</scope>
    <source>
        <strain evidence="3">CGMCC 1.15111</strain>
    </source>
</reference>
<dbReference type="Pfam" id="PF05893">
    <property type="entry name" value="LuxC"/>
    <property type="match status" value="1"/>
</dbReference>
<dbReference type="Proteomes" id="UP000658258">
    <property type="component" value="Unassembled WGS sequence"/>
</dbReference>
<evidence type="ECO:0000313" key="3">
    <source>
        <dbReference type="Proteomes" id="UP000658258"/>
    </source>
</evidence>
<sequence>MEMSIERRATALANLGNWFKTITPEEFSNLCQVAINQNNWFTKDNIQKAFNAWGEALTEEKIGHWIKGYNWSKNPRKVGLVLAGNIPLVGLHDVLSVIISGHKACVKYSSQDAVLMKAALQTLIDLEPELKSQLAEVDRLNDIEAVIATGSDNTARYFKHYFAKHPHIIRQNRVSVGLLNGEETTTDLQNLGLDIFTYYGLGCRNVAKIYCPKSFDLTQFIAAQDTHENVLSHHKYQNNYDYNKSVYLVNKEPHLDSGFFLMRESSELVSPISVVFYESYASEAELSLKLSAQQDKIQCMVAKDGWYEGSLPFGTAQCPELWDYADGVDTLEFLASL</sequence>
<evidence type="ECO:0000313" key="2">
    <source>
        <dbReference type="EMBL" id="GHE72052.1"/>
    </source>
</evidence>
<name>A0ABQ3IBP6_9BACT</name>
<protein>
    <submittedName>
        <fullName evidence="2">Acyl-CoA reductase</fullName>
    </submittedName>
</protein>
<evidence type="ECO:0000256" key="1">
    <source>
        <dbReference type="ARBA" id="ARBA00022857"/>
    </source>
</evidence>
<keyword evidence="1" id="KW-0521">NADP</keyword>
<accession>A0ABQ3IBP6</accession>
<gene>
    <name evidence="2" type="ORF">GCM10011340_30240</name>
</gene>
<comment type="caution">
    <text evidence="2">The sequence shown here is derived from an EMBL/GenBank/DDBJ whole genome shotgun (WGS) entry which is preliminary data.</text>
</comment>
<dbReference type="InterPro" id="IPR008670">
    <property type="entry name" value="CoA_reduct_LuxC"/>
</dbReference>
<organism evidence="2 3">
    <name type="scientific">Roseivirga thermotolerans</name>
    <dbReference type="NCBI Taxonomy" id="1758176"/>
    <lineage>
        <taxon>Bacteria</taxon>
        <taxon>Pseudomonadati</taxon>
        <taxon>Bacteroidota</taxon>
        <taxon>Cytophagia</taxon>
        <taxon>Cytophagales</taxon>
        <taxon>Roseivirgaceae</taxon>
        <taxon>Roseivirga</taxon>
    </lineage>
</organism>
<proteinExistence type="predicted"/>